<comment type="caution">
    <text evidence="1">The sequence shown here is derived from an EMBL/GenBank/DDBJ whole genome shotgun (WGS) entry which is preliminary data.</text>
</comment>
<protein>
    <submittedName>
        <fullName evidence="1">Uncharacterized protein</fullName>
    </submittedName>
</protein>
<reference evidence="1" key="1">
    <citation type="submission" date="2022-04" db="EMBL/GenBank/DDBJ databases">
        <title>Jade perch genome.</title>
        <authorList>
            <person name="Chao B."/>
        </authorList>
    </citation>
    <scope>NUCLEOTIDE SEQUENCE</scope>
    <source>
        <strain evidence="1">CB-2022</strain>
    </source>
</reference>
<accession>A0ACB8XCJ0</accession>
<proteinExistence type="predicted"/>
<evidence type="ECO:0000313" key="2">
    <source>
        <dbReference type="Proteomes" id="UP000831701"/>
    </source>
</evidence>
<sequence length="135" mass="14271">MGDTGSEGSKPPSNVNVIPPRCPCGFWGSSKTMNLCSKCFADIQKKQPNDDCASKASSSSSSSQADIFCTETNSSISQSLMSMPNTSEDPSPGESGATSLPAQDVTAFSSYYCVENGIAVSRQPLEDSRCDDYKL</sequence>
<organism evidence="1 2">
    <name type="scientific">Scortum barcoo</name>
    <name type="common">barcoo grunter</name>
    <dbReference type="NCBI Taxonomy" id="214431"/>
    <lineage>
        <taxon>Eukaryota</taxon>
        <taxon>Metazoa</taxon>
        <taxon>Chordata</taxon>
        <taxon>Craniata</taxon>
        <taxon>Vertebrata</taxon>
        <taxon>Euteleostomi</taxon>
        <taxon>Actinopterygii</taxon>
        <taxon>Neopterygii</taxon>
        <taxon>Teleostei</taxon>
        <taxon>Neoteleostei</taxon>
        <taxon>Acanthomorphata</taxon>
        <taxon>Eupercaria</taxon>
        <taxon>Centrarchiformes</taxon>
        <taxon>Terapontoidei</taxon>
        <taxon>Terapontidae</taxon>
        <taxon>Scortum</taxon>
    </lineage>
</organism>
<gene>
    <name evidence="1" type="ORF">L3Q82_008907</name>
</gene>
<dbReference type="EMBL" id="CM041531">
    <property type="protein sequence ID" value="KAI3377764.1"/>
    <property type="molecule type" value="Genomic_DNA"/>
</dbReference>
<keyword evidence="2" id="KW-1185">Reference proteome</keyword>
<dbReference type="Proteomes" id="UP000831701">
    <property type="component" value="Chromosome 1"/>
</dbReference>
<name>A0ACB8XCJ0_9TELE</name>
<evidence type="ECO:0000313" key="1">
    <source>
        <dbReference type="EMBL" id="KAI3377764.1"/>
    </source>
</evidence>